<accession>A0A382ETF1</accession>
<dbReference type="GO" id="GO:0016628">
    <property type="term" value="F:oxidoreductase activity, acting on the CH-CH group of donors, NAD or NADP as acceptor"/>
    <property type="evidence" value="ECO:0007669"/>
    <property type="project" value="InterPro"/>
</dbReference>
<dbReference type="FunFam" id="3.40.50.720:FF:000121">
    <property type="entry name" value="Prostaglandin reductase 2"/>
    <property type="match status" value="1"/>
</dbReference>
<dbReference type="InterPro" id="IPR011032">
    <property type="entry name" value="GroES-like_sf"/>
</dbReference>
<feature type="domain" description="Enoyl reductase (ER)" evidence="2">
    <location>
        <begin position="19"/>
        <end position="325"/>
    </location>
</feature>
<dbReference type="PANTHER" id="PTHR43205">
    <property type="entry name" value="PROSTAGLANDIN REDUCTASE"/>
    <property type="match status" value="1"/>
</dbReference>
<name>A0A382ETF1_9ZZZZ</name>
<dbReference type="InterPro" id="IPR041694">
    <property type="entry name" value="ADH_N_2"/>
</dbReference>
<dbReference type="InterPro" id="IPR020843">
    <property type="entry name" value="ER"/>
</dbReference>
<protein>
    <recommendedName>
        <fullName evidence="2">Enoyl reductase (ER) domain-containing protein</fullName>
    </recommendedName>
</protein>
<dbReference type="Pfam" id="PF00107">
    <property type="entry name" value="ADH_zinc_N"/>
    <property type="match status" value="1"/>
</dbReference>
<dbReference type="Gene3D" id="3.40.50.720">
    <property type="entry name" value="NAD(P)-binding Rossmann-like Domain"/>
    <property type="match status" value="1"/>
</dbReference>
<dbReference type="InterPro" id="IPR013149">
    <property type="entry name" value="ADH-like_C"/>
</dbReference>
<sequence length="330" mass="36094">MTIQSNAIYLKQPPQGMPTTDNFEVRQEQLDDPGKGQVLVENIYMSVDPYMRGRMRFMNPGDRLFGGAIGRITASRNKAFAEGTLVLNQNSWREHFLSDGSGLQVIDADQAPLSSFLGILGMPGLTAWGGLLITGEYKEGETLFVSAASGAVGSVVGQIARIKGGIAIGSAGSDQKVNQLINEYGFSHAFNYKTQDPLTELRKAAPEGIDVYFENVGGLQMEAALTHMRVFGRIPICGMIAHYNDDGIATPGPRNLTETIYKFITLRGFVVSAFEEHRAQFQAEMGEWIRSGKIKYQETILDGIDKAPEAFIGLFNGANQGKMLVRLSQE</sequence>
<dbReference type="EMBL" id="UINC01046102">
    <property type="protein sequence ID" value="SVB53695.1"/>
    <property type="molecule type" value="Genomic_DNA"/>
</dbReference>
<dbReference type="SUPFAM" id="SSF51735">
    <property type="entry name" value="NAD(P)-binding Rossmann-fold domains"/>
    <property type="match status" value="1"/>
</dbReference>
<dbReference type="PANTHER" id="PTHR43205:SF7">
    <property type="entry name" value="PROSTAGLANDIN REDUCTASE 1"/>
    <property type="match status" value="1"/>
</dbReference>
<evidence type="ECO:0000259" key="2">
    <source>
        <dbReference type="SMART" id="SM00829"/>
    </source>
</evidence>
<gene>
    <name evidence="3" type="ORF">METZ01_LOCUS206549</name>
</gene>
<reference evidence="3" key="1">
    <citation type="submission" date="2018-05" db="EMBL/GenBank/DDBJ databases">
        <authorList>
            <person name="Lanie J.A."/>
            <person name="Ng W.-L."/>
            <person name="Kazmierczak K.M."/>
            <person name="Andrzejewski T.M."/>
            <person name="Davidsen T.M."/>
            <person name="Wayne K.J."/>
            <person name="Tettelin H."/>
            <person name="Glass J.I."/>
            <person name="Rusch D."/>
            <person name="Podicherti R."/>
            <person name="Tsui H.-C.T."/>
            <person name="Winkler M.E."/>
        </authorList>
    </citation>
    <scope>NUCLEOTIDE SEQUENCE</scope>
</reference>
<dbReference type="CDD" id="cd05288">
    <property type="entry name" value="PGDH"/>
    <property type="match status" value="1"/>
</dbReference>
<dbReference type="SMART" id="SM00829">
    <property type="entry name" value="PKS_ER"/>
    <property type="match status" value="1"/>
</dbReference>
<dbReference type="Pfam" id="PF16884">
    <property type="entry name" value="ADH_N_2"/>
    <property type="match status" value="1"/>
</dbReference>
<evidence type="ECO:0000313" key="3">
    <source>
        <dbReference type="EMBL" id="SVB53695.1"/>
    </source>
</evidence>
<dbReference type="SUPFAM" id="SSF50129">
    <property type="entry name" value="GroES-like"/>
    <property type="match status" value="2"/>
</dbReference>
<dbReference type="InterPro" id="IPR036291">
    <property type="entry name" value="NAD(P)-bd_dom_sf"/>
</dbReference>
<organism evidence="3">
    <name type="scientific">marine metagenome</name>
    <dbReference type="NCBI Taxonomy" id="408172"/>
    <lineage>
        <taxon>unclassified sequences</taxon>
        <taxon>metagenomes</taxon>
        <taxon>ecological metagenomes</taxon>
    </lineage>
</organism>
<dbReference type="AlphaFoldDB" id="A0A382ETF1"/>
<dbReference type="Gene3D" id="3.90.180.10">
    <property type="entry name" value="Medium-chain alcohol dehydrogenases, catalytic domain"/>
    <property type="match status" value="1"/>
</dbReference>
<keyword evidence="1" id="KW-0560">Oxidoreductase</keyword>
<proteinExistence type="predicted"/>
<evidence type="ECO:0000256" key="1">
    <source>
        <dbReference type="ARBA" id="ARBA00023002"/>
    </source>
</evidence>
<dbReference type="InterPro" id="IPR045010">
    <property type="entry name" value="MDR_fam"/>
</dbReference>